<dbReference type="OMA" id="WTSHIEY"/>
<reference evidence="1 2" key="1">
    <citation type="journal article" date="2006" name="Science">
        <title>Phytophthora genome sequences uncover evolutionary origins and mechanisms of pathogenesis.</title>
        <authorList>
            <person name="Tyler B.M."/>
            <person name="Tripathy S."/>
            <person name="Zhang X."/>
            <person name="Dehal P."/>
            <person name="Jiang R.H."/>
            <person name="Aerts A."/>
            <person name="Arredondo F.D."/>
            <person name="Baxter L."/>
            <person name="Bensasson D."/>
            <person name="Beynon J.L."/>
            <person name="Chapman J."/>
            <person name="Damasceno C.M."/>
            <person name="Dorrance A.E."/>
            <person name="Dou D."/>
            <person name="Dickerman A.W."/>
            <person name="Dubchak I.L."/>
            <person name="Garbelotto M."/>
            <person name="Gijzen M."/>
            <person name="Gordon S.G."/>
            <person name="Govers F."/>
            <person name="Grunwald N.J."/>
            <person name="Huang W."/>
            <person name="Ivors K.L."/>
            <person name="Jones R.W."/>
            <person name="Kamoun S."/>
            <person name="Krampis K."/>
            <person name="Lamour K.H."/>
            <person name="Lee M.K."/>
            <person name="McDonald W.H."/>
            <person name="Medina M."/>
            <person name="Meijer H.J."/>
            <person name="Nordberg E.K."/>
            <person name="Maclean D.J."/>
            <person name="Ospina-Giraldo M.D."/>
            <person name="Morris P.F."/>
            <person name="Phuntumart V."/>
            <person name="Putnam N.H."/>
            <person name="Rash S."/>
            <person name="Rose J.K."/>
            <person name="Sakihama Y."/>
            <person name="Salamov A.A."/>
            <person name="Savidor A."/>
            <person name="Scheuring C.F."/>
            <person name="Smith B.M."/>
            <person name="Sobral B.W."/>
            <person name="Terry A."/>
            <person name="Torto-Alalibo T.A."/>
            <person name="Win J."/>
            <person name="Xu Z."/>
            <person name="Zhang H."/>
            <person name="Grigoriev I.V."/>
            <person name="Rokhsar D.S."/>
            <person name="Boore J.L."/>
        </authorList>
    </citation>
    <scope>NUCLEOTIDE SEQUENCE [LARGE SCALE GENOMIC DNA]</scope>
    <source>
        <strain evidence="1 2">P6497</strain>
    </source>
</reference>
<gene>
    <name evidence="1" type="ORF">PHYSODRAFT_464921</name>
</gene>
<name>G4Z3K0_PHYSP</name>
<dbReference type="AlphaFoldDB" id="G4Z3K0"/>
<protein>
    <submittedName>
        <fullName evidence="1">Uncharacterized protein</fullName>
    </submittedName>
</protein>
<sequence length="188" mass="21605">PTRTTPKIKDVLCRKFGGNEVYPGLGSGFEDFILEYEQAISTESLLNHSIWTSQIKASVLVNFLEDKAARFFHSNVTQWRVEKADFNYIDFKAKLCAELGCKLNQVQLYKRLTSSKRPQDSWTEFLDYLKYVNRLMTGDHSLLLLETFCVHACPELSNTLTAQIDRSNLNYLLEADRILSLLVDLRGD</sequence>
<evidence type="ECO:0000313" key="2">
    <source>
        <dbReference type="Proteomes" id="UP000002640"/>
    </source>
</evidence>
<dbReference type="GeneID" id="20653384"/>
<dbReference type="InParanoid" id="G4Z3K0"/>
<keyword evidence="2" id="KW-1185">Reference proteome</keyword>
<feature type="non-terminal residue" evidence="1">
    <location>
        <position position="1"/>
    </location>
</feature>
<evidence type="ECO:0000313" key="1">
    <source>
        <dbReference type="EMBL" id="EGZ19372.1"/>
    </source>
</evidence>
<feature type="non-terminal residue" evidence="1">
    <location>
        <position position="188"/>
    </location>
</feature>
<dbReference type="RefSeq" id="XP_009522089.1">
    <property type="nucleotide sequence ID" value="XM_009523794.1"/>
</dbReference>
<dbReference type="Proteomes" id="UP000002640">
    <property type="component" value="Unassembled WGS sequence"/>
</dbReference>
<proteinExistence type="predicted"/>
<dbReference type="EMBL" id="JH159153">
    <property type="protein sequence ID" value="EGZ19372.1"/>
    <property type="molecule type" value="Genomic_DNA"/>
</dbReference>
<dbReference type="KEGG" id="psoj:PHYSODRAFT_464921"/>
<accession>G4Z3K0</accession>
<organism evidence="1 2">
    <name type="scientific">Phytophthora sojae (strain P6497)</name>
    <name type="common">Soybean stem and root rot agent</name>
    <name type="synonym">Phytophthora megasperma f. sp. glycines</name>
    <dbReference type="NCBI Taxonomy" id="1094619"/>
    <lineage>
        <taxon>Eukaryota</taxon>
        <taxon>Sar</taxon>
        <taxon>Stramenopiles</taxon>
        <taxon>Oomycota</taxon>
        <taxon>Peronosporomycetes</taxon>
        <taxon>Peronosporales</taxon>
        <taxon>Peronosporaceae</taxon>
        <taxon>Phytophthora</taxon>
    </lineage>
</organism>